<comment type="caution">
    <text evidence="2">The sequence shown here is derived from an EMBL/GenBank/DDBJ whole genome shotgun (WGS) entry which is preliminary data.</text>
</comment>
<dbReference type="EMBL" id="JACCBD010000001">
    <property type="protein sequence ID" value="NYD27357.1"/>
    <property type="molecule type" value="Genomic_DNA"/>
</dbReference>
<evidence type="ECO:0000313" key="3">
    <source>
        <dbReference type="Proteomes" id="UP000586095"/>
    </source>
</evidence>
<gene>
    <name evidence="2" type="ORF">BJ960_002160</name>
</gene>
<sequence>MAKQSEGLFEESSQGSVSAVTAIVFILSFVLSMGGIVLASYGFNPAIGASNELFLFIGGLVLTTIGFALPFTVLPALGK</sequence>
<dbReference type="RefSeq" id="WP_121072995.1">
    <property type="nucleotide sequence ID" value="NZ_BAAALZ010000001.1"/>
</dbReference>
<organism evidence="2 3">
    <name type="scientific">Leucobacter aridicollis</name>
    <dbReference type="NCBI Taxonomy" id="283878"/>
    <lineage>
        <taxon>Bacteria</taxon>
        <taxon>Bacillati</taxon>
        <taxon>Actinomycetota</taxon>
        <taxon>Actinomycetes</taxon>
        <taxon>Micrococcales</taxon>
        <taxon>Microbacteriaceae</taxon>
        <taxon>Leucobacter</taxon>
    </lineage>
</organism>
<reference evidence="2 3" key="1">
    <citation type="submission" date="2020-07" db="EMBL/GenBank/DDBJ databases">
        <title>Sequencing the genomes of 1000 actinobacteria strains.</title>
        <authorList>
            <person name="Klenk H.-P."/>
        </authorList>
    </citation>
    <scope>NUCLEOTIDE SEQUENCE [LARGE SCALE GENOMIC DNA]</scope>
    <source>
        <strain evidence="2 3">DSM 17380</strain>
    </source>
</reference>
<keyword evidence="1" id="KW-1133">Transmembrane helix</keyword>
<dbReference type="Proteomes" id="UP000586095">
    <property type="component" value="Unassembled WGS sequence"/>
</dbReference>
<name>A0A852R3R9_9MICO</name>
<evidence type="ECO:0000313" key="2">
    <source>
        <dbReference type="EMBL" id="NYD27357.1"/>
    </source>
</evidence>
<protein>
    <submittedName>
        <fullName evidence="2">Uncharacterized protein</fullName>
    </submittedName>
</protein>
<feature type="transmembrane region" description="Helical" evidence="1">
    <location>
        <begin position="53"/>
        <end position="77"/>
    </location>
</feature>
<proteinExistence type="predicted"/>
<keyword evidence="1" id="KW-0472">Membrane</keyword>
<keyword evidence="1" id="KW-0812">Transmembrane</keyword>
<accession>A0A852R3R9</accession>
<keyword evidence="3" id="KW-1185">Reference proteome</keyword>
<dbReference type="AlphaFoldDB" id="A0A852R3R9"/>
<evidence type="ECO:0000256" key="1">
    <source>
        <dbReference type="SAM" id="Phobius"/>
    </source>
</evidence>
<feature type="transmembrane region" description="Helical" evidence="1">
    <location>
        <begin position="20"/>
        <end position="41"/>
    </location>
</feature>